<accession>A0A217EEI6</accession>
<keyword evidence="2" id="KW-1185">Reference proteome</keyword>
<protein>
    <submittedName>
        <fullName evidence="1">Uncharacterized protein</fullName>
    </submittedName>
</protein>
<dbReference type="Proteomes" id="UP000243463">
    <property type="component" value="Unassembled WGS sequence"/>
</dbReference>
<dbReference type="EMBL" id="FZLN01000001">
    <property type="protein sequence ID" value="SNQ28692.1"/>
    <property type="molecule type" value="Genomic_DNA"/>
</dbReference>
<reference evidence="2" key="1">
    <citation type="submission" date="2017-06" db="EMBL/GenBank/DDBJ databases">
        <authorList>
            <person name="Varghese N."/>
            <person name="Submissions S."/>
        </authorList>
    </citation>
    <scope>NUCLEOTIDE SEQUENCE [LARGE SCALE GENOMIC DNA]</scope>
    <source>
        <strain evidence="2">ANC 5114</strain>
    </source>
</reference>
<organism evidence="1 2">
    <name type="scientific">Acinetobacter apis</name>
    <dbReference type="NCBI Taxonomy" id="1229165"/>
    <lineage>
        <taxon>Bacteria</taxon>
        <taxon>Pseudomonadati</taxon>
        <taxon>Pseudomonadota</taxon>
        <taxon>Gammaproteobacteria</taxon>
        <taxon>Moraxellales</taxon>
        <taxon>Moraxellaceae</taxon>
        <taxon>Acinetobacter</taxon>
    </lineage>
</organism>
<name>A0A217EEI6_9GAMM</name>
<evidence type="ECO:0000313" key="2">
    <source>
        <dbReference type="Proteomes" id="UP000243463"/>
    </source>
</evidence>
<proteinExistence type="predicted"/>
<dbReference type="AlphaFoldDB" id="A0A217EEI6"/>
<evidence type="ECO:0000313" key="1">
    <source>
        <dbReference type="EMBL" id="SNQ28692.1"/>
    </source>
</evidence>
<gene>
    <name evidence="1" type="ORF">SAMN05444584_0617</name>
</gene>
<dbReference type="OrthoDB" id="6699275at2"/>
<sequence length="65" mass="7479">MSNLIVELLAPIEIKKEGYPTISYAKGVLFKIIHTSTSRYLVKADDGFTFTLSREDEDITWRQID</sequence>
<dbReference type="RefSeq" id="WP_088822725.1">
    <property type="nucleotide sequence ID" value="NZ_FZLN01000001.1"/>
</dbReference>